<accession>A0AAU7B0Y0</accession>
<dbReference type="KEGG" id="parq:DSM112329_04533"/>
<sequence>MSKQTRNGILSLVVVLAAVVLFAMSGSDDKYTVKAELVNAGGLRKNSSVKIHGVPAGVVKDLEVRDDDTAIATLEIDEGAWPLGKGAKVNVRPTDLLGERYAEIKGGDSSQPLSKGDTIPKKDTAQPVELDDVLNMLDADTRTRLGILINEVGVAFNGRGTDFNKLLAELPPSIEDTTKLLRQVRNENAAMKAGIKRADHVATLVNGRRDDLGNLIRQGSEALDVVAQKRQDLAGTIQNAPGTLVQLRSTLNNLDAAAIDLRPAAVDLRNTTAPLKKTLETIPDFAEDARPALDKAKAVSPALTRLAKGATPTVKALQPTMQNAKEQLDLASPLLAQLDRRAWNDLFYFINNLNLGLRDRDGIGHFIGAKLNIATEYIDNAIENFTNVDLNKPATKKKSADVTPETAPETPTTTETPQDQAAAPSDNPVKKLTDKLKETTDKVLPAVKAAGDQVGETVQNTLNGLVPGLGDRLKGKKQGATPTDTGSDAVRLFDYLMGQ</sequence>
<reference evidence="3" key="1">
    <citation type="submission" date="2022-12" db="EMBL/GenBank/DDBJ databases">
        <title>Paraconexibacter alkalitolerans sp. nov. and Baekduia alba sp. nov., isolated from soil and emended description of the genera Paraconexibacter (Chun et al., 2020) and Baekduia (An et al., 2020).</title>
        <authorList>
            <person name="Vieira S."/>
            <person name="Huber K.J."/>
            <person name="Geppert A."/>
            <person name="Wolf J."/>
            <person name="Neumann-Schaal M."/>
            <person name="Muesken M."/>
            <person name="Overmann J."/>
        </authorList>
    </citation>
    <scope>NUCLEOTIDE SEQUENCE</scope>
    <source>
        <strain evidence="3">AEG42_29</strain>
    </source>
</reference>
<dbReference type="GO" id="GO:0005543">
    <property type="term" value="F:phospholipid binding"/>
    <property type="evidence" value="ECO:0007669"/>
    <property type="project" value="TreeGrafter"/>
</dbReference>
<dbReference type="EMBL" id="CP114014">
    <property type="protein sequence ID" value="XAY07645.1"/>
    <property type="molecule type" value="Genomic_DNA"/>
</dbReference>
<dbReference type="Pfam" id="PF02470">
    <property type="entry name" value="MlaD"/>
    <property type="match status" value="1"/>
</dbReference>
<gene>
    <name evidence="3" type="ORF">DSM112329_04533</name>
</gene>
<feature type="region of interest" description="Disordered" evidence="1">
    <location>
        <begin position="394"/>
        <end position="430"/>
    </location>
</feature>
<evidence type="ECO:0000313" key="3">
    <source>
        <dbReference type="EMBL" id="XAY07645.1"/>
    </source>
</evidence>
<dbReference type="InterPro" id="IPR052336">
    <property type="entry name" value="MlaD_Phospholipid_Transporter"/>
</dbReference>
<organism evidence="3">
    <name type="scientific">Paraconexibacter sp. AEG42_29</name>
    <dbReference type="NCBI Taxonomy" id="2997339"/>
    <lineage>
        <taxon>Bacteria</taxon>
        <taxon>Bacillati</taxon>
        <taxon>Actinomycetota</taxon>
        <taxon>Thermoleophilia</taxon>
        <taxon>Solirubrobacterales</taxon>
        <taxon>Paraconexibacteraceae</taxon>
        <taxon>Paraconexibacter</taxon>
    </lineage>
</organism>
<dbReference type="PANTHER" id="PTHR33371">
    <property type="entry name" value="INTERMEMBRANE PHOSPHOLIPID TRANSPORT SYSTEM BINDING PROTEIN MLAD-RELATED"/>
    <property type="match status" value="1"/>
</dbReference>
<dbReference type="PANTHER" id="PTHR33371:SF4">
    <property type="entry name" value="INTERMEMBRANE PHOSPHOLIPID TRANSPORT SYSTEM BINDING PROTEIN MLAD"/>
    <property type="match status" value="1"/>
</dbReference>
<dbReference type="InterPro" id="IPR003399">
    <property type="entry name" value="Mce/MlaD"/>
</dbReference>
<protein>
    <recommendedName>
        <fullName evidence="2">Mce/MlaD domain-containing protein</fullName>
    </recommendedName>
</protein>
<evidence type="ECO:0000259" key="2">
    <source>
        <dbReference type="Pfam" id="PF02470"/>
    </source>
</evidence>
<feature type="domain" description="Mce/MlaD" evidence="2">
    <location>
        <begin position="30"/>
        <end position="107"/>
    </location>
</feature>
<dbReference type="AlphaFoldDB" id="A0AAU7B0Y0"/>
<evidence type="ECO:0000256" key="1">
    <source>
        <dbReference type="SAM" id="MobiDB-lite"/>
    </source>
</evidence>
<proteinExistence type="predicted"/>
<dbReference type="RefSeq" id="WP_354698835.1">
    <property type="nucleotide sequence ID" value="NZ_CP114014.1"/>
</dbReference>
<dbReference type="GO" id="GO:0005548">
    <property type="term" value="F:phospholipid transporter activity"/>
    <property type="evidence" value="ECO:0007669"/>
    <property type="project" value="TreeGrafter"/>
</dbReference>
<name>A0AAU7B0Y0_9ACTN</name>
<feature type="compositionally biased region" description="Low complexity" evidence="1">
    <location>
        <begin position="401"/>
        <end position="424"/>
    </location>
</feature>